<dbReference type="CDD" id="cd16630">
    <property type="entry name" value="RING-HC_RBR_RNF216"/>
    <property type="match status" value="1"/>
</dbReference>
<keyword evidence="3" id="KW-0479">Metal-binding</keyword>
<keyword evidence="7" id="KW-0862">Zinc</keyword>
<evidence type="ECO:0000256" key="9">
    <source>
        <dbReference type="SAM" id="MobiDB-lite"/>
    </source>
</evidence>
<evidence type="ECO:0000259" key="11">
    <source>
        <dbReference type="PROSITE" id="PS51873"/>
    </source>
</evidence>
<dbReference type="InterPro" id="IPR013083">
    <property type="entry name" value="Znf_RING/FYVE/PHD"/>
</dbReference>
<dbReference type="AlphaFoldDB" id="A0A507BZ49"/>
<feature type="coiled-coil region" evidence="8">
    <location>
        <begin position="707"/>
        <end position="774"/>
    </location>
</feature>
<keyword evidence="4" id="KW-0677">Repeat</keyword>
<evidence type="ECO:0000313" key="13">
    <source>
        <dbReference type="Proteomes" id="UP000319731"/>
    </source>
</evidence>
<dbReference type="SMART" id="SM00647">
    <property type="entry name" value="IBR"/>
    <property type="match status" value="1"/>
</dbReference>
<feature type="domain" description="RING-type" evidence="11">
    <location>
        <begin position="350"/>
        <end position="559"/>
    </location>
</feature>
<dbReference type="InterPro" id="IPR009060">
    <property type="entry name" value="UBA-like_sf"/>
</dbReference>
<dbReference type="SUPFAM" id="SSF46934">
    <property type="entry name" value="UBA-like"/>
    <property type="match status" value="1"/>
</dbReference>
<keyword evidence="13" id="KW-1185">Reference proteome</keyword>
<feature type="compositionally biased region" description="Basic residues" evidence="9">
    <location>
        <begin position="217"/>
        <end position="226"/>
    </location>
</feature>
<dbReference type="InterPro" id="IPR047545">
    <property type="entry name" value="BRcat_RBR_RNF216"/>
</dbReference>
<dbReference type="CDD" id="cd20339">
    <property type="entry name" value="BRcat_RBR_RNF216"/>
    <property type="match status" value="1"/>
</dbReference>
<evidence type="ECO:0000256" key="3">
    <source>
        <dbReference type="ARBA" id="ARBA00022723"/>
    </source>
</evidence>
<feature type="region of interest" description="Disordered" evidence="9">
    <location>
        <begin position="212"/>
        <end position="247"/>
    </location>
</feature>
<keyword evidence="6" id="KW-0833">Ubl conjugation pathway</keyword>
<reference evidence="12 13" key="1">
    <citation type="journal article" date="2019" name="Sci. Rep.">
        <title>Comparative genomics of chytrid fungi reveal insights into the obligate biotrophic and pathogenic lifestyle of Synchytrium endobioticum.</title>
        <authorList>
            <person name="van de Vossenberg B.T.L.H."/>
            <person name="Warris S."/>
            <person name="Nguyen H.D.T."/>
            <person name="van Gent-Pelzer M.P.E."/>
            <person name="Joly D.L."/>
            <person name="van de Geest H.C."/>
            <person name="Bonants P.J.M."/>
            <person name="Smith D.S."/>
            <person name="Levesque C.A."/>
            <person name="van der Lee T.A.J."/>
        </authorList>
    </citation>
    <scope>NUCLEOTIDE SEQUENCE [LARGE SCALE GENOMIC DNA]</scope>
    <source>
        <strain evidence="12 13">JEL517</strain>
    </source>
</reference>
<evidence type="ECO:0000256" key="1">
    <source>
        <dbReference type="ARBA" id="ARBA00004906"/>
    </source>
</evidence>
<name>A0A507BZ49_9FUNG</name>
<dbReference type="InterPro" id="IPR051628">
    <property type="entry name" value="LUBAC_E3_Ligases"/>
</dbReference>
<evidence type="ECO:0000313" key="12">
    <source>
        <dbReference type="EMBL" id="TPX32702.1"/>
    </source>
</evidence>
<dbReference type="InterPro" id="IPR044066">
    <property type="entry name" value="TRIAD_supradom"/>
</dbReference>
<accession>A0A507BZ49</accession>
<dbReference type="PROSITE" id="PS51873">
    <property type="entry name" value="TRIAD"/>
    <property type="match status" value="1"/>
</dbReference>
<gene>
    <name evidence="12" type="ORF">SmJEL517_g04206</name>
</gene>
<feature type="region of interest" description="Disordered" evidence="9">
    <location>
        <begin position="122"/>
        <end position="153"/>
    </location>
</feature>
<feature type="compositionally biased region" description="Polar residues" evidence="9">
    <location>
        <begin position="128"/>
        <end position="151"/>
    </location>
</feature>
<dbReference type="CDD" id="cd14279">
    <property type="entry name" value="CUE"/>
    <property type="match status" value="2"/>
</dbReference>
<evidence type="ECO:0008006" key="14">
    <source>
        <dbReference type="Google" id="ProtNLM"/>
    </source>
</evidence>
<evidence type="ECO:0000256" key="6">
    <source>
        <dbReference type="ARBA" id="ARBA00022786"/>
    </source>
</evidence>
<dbReference type="Gene3D" id="1.10.8.10">
    <property type="entry name" value="DNA helicase RuvA subunit, C-terminal domain"/>
    <property type="match status" value="1"/>
</dbReference>
<dbReference type="Proteomes" id="UP000319731">
    <property type="component" value="Unassembled WGS sequence"/>
</dbReference>
<dbReference type="GO" id="GO:0008270">
    <property type="term" value="F:zinc ion binding"/>
    <property type="evidence" value="ECO:0007669"/>
    <property type="project" value="UniProtKB-KW"/>
</dbReference>
<dbReference type="PROSITE" id="PS51140">
    <property type="entry name" value="CUE"/>
    <property type="match status" value="2"/>
</dbReference>
<evidence type="ECO:0000256" key="4">
    <source>
        <dbReference type="ARBA" id="ARBA00022737"/>
    </source>
</evidence>
<dbReference type="OrthoDB" id="10009520at2759"/>
<dbReference type="GO" id="GO:0016740">
    <property type="term" value="F:transferase activity"/>
    <property type="evidence" value="ECO:0007669"/>
    <property type="project" value="UniProtKB-KW"/>
</dbReference>
<sequence length="839" mass="94019">MDDLQALFPHHEEDLLRRALAEHQNDADRASNAIFDGDYDDYGYAAGDDDNHNADGEDEFEDPRFFDHVIKKTAPTPPTIAAPAPTFPRQTVNGRDIILLDSLVIPDRPILAARGQHTIITPAGGAVSGNNARNNSTQSTSARNNSTISSTVDDDGDEVILEAESVTPADKEQNANVQALKEMFQDADEEWLESTLKDCDGNVSQALDVITKENGKYPKRSAQVKRKRDEEEAAENQEKRRRKNYADVDLSFTPSTAYLQSCRLQLQTDFPNELHKDIDVALGRHNHQYAPTYQNIQDHGAAARRAPPSKRDKKQKRRRYDEEFEEELAWVLTQKTTTTADNEPEEDESADIECGCCYGDFSMSKMTQCEEAHLFCMDCARTSSENRIGLRQCEMKCLDTSGCTAKFPESELKRFLSPAVYEGYEKMIAEKVLQDADIEGLVKCPFCDYAIVMEQTPEEDSLFRCQNLTGKNACGVISCRKCQKPNHLPKTCKEAKSDDVLDVKHVIEEKMTEALLREEVVHVERLSATCVGRGQSVMNISTKDTFKKASPAVRSKKCPLHDDSMKRNAENVKKAAEEALKEVAEENPEMAPEIKVDIPDIPEERNGIPQWPFYGAAQGGLVRPAAGVLGGLAALPGQIMIGMGFQGAGVPGVLPGGGVYPPPIFFNDIAPIPPHHRRRHRTLTARLAEVPPQPMPAPLIFGGPPPAAQMQARIQAAQQQLQIQQQHQLQAQQMIQQRAEHQLQLAQQRAAQLHLQAQQRLQHQQQQRLQQEQQWQVDAARLQRQNEEFARMQREHGVQMEEQRALHAERQRSATARAAVAKLDEDVLIAEENKDYIRL</sequence>
<dbReference type="STRING" id="1806994.A0A507BZ49"/>
<dbReference type="InterPro" id="IPR047544">
    <property type="entry name" value="RING-HC_RBR_RNF216"/>
</dbReference>
<evidence type="ECO:0000256" key="7">
    <source>
        <dbReference type="ARBA" id="ARBA00022833"/>
    </source>
</evidence>
<keyword evidence="8" id="KW-0175">Coiled coil</keyword>
<dbReference type="GO" id="GO:0043130">
    <property type="term" value="F:ubiquitin binding"/>
    <property type="evidence" value="ECO:0007669"/>
    <property type="project" value="InterPro"/>
</dbReference>
<keyword evidence="2" id="KW-0808">Transferase</keyword>
<dbReference type="EMBL" id="QEAO01000027">
    <property type="protein sequence ID" value="TPX32702.1"/>
    <property type="molecule type" value="Genomic_DNA"/>
</dbReference>
<feature type="domain" description="CUE" evidence="10">
    <location>
        <begin position="172"/>
        <end position="215"/>
    </location>
</feature>
<evidence type="ECO:0000256" key="2">
    <source>
        <dbReference type="ARBA" id="ARBA00022679"/>
    </source>
</evidence>
<protein>
    <recommendedName>
        <fullName evidence="14">RING-type domain-containing protein</fullName>
    </recommendedName>
</protein>
<dbReference type="PANTHER" id="PTHR22770:SF47">
    <property type="entry name" value="E3 UBIQUITIN-PROTEIN LIGASE RNF216"/>
    <property type="match status" value="1"/>
</dbReference>
<comment type="pathway">
    <text evidence="1">Protein modification; protein ubiquitination.</text>
</comment>
<feature type="region of interest" description="Disordered" evidence="9">
    <location>
        <begin position="294"/>
        <end position="321"/>
    </location>
</feature>
<organism evidence="12 13">
    <name type="scientific">Synchytrium microbalum</name>
    <dbReference type="NCBI Taxonomy" id="1806994"/>
    <lineage>
        <taxon>Eukaryota</taxon>
        <taxon>Fungi</taxon>
        <taxon>Fungi incertae sedis</taxon>
        <taxon>Chytridiomycota</taxon>
        <taxon>Chytridiomycota incertae sedis</taxon>
        <taxon>Chytridiomycetes</taxon>
        <taxon>Synchytriales</taxon>
        <taxon>Synchytriaceae</taxon>
        <taxon>Synchytrium</taxon>
    </lineage>
</organism>
<dbReference type="PANTHER" id="PTHR22770">
    <property type="entry name" value="UBIQUITIN CONJUGATING ENZYME 7 INTERACTING PROTEIN-RELATED"/>
    <property type="match status" value="1"/>
</dbReference>
<comment type="caution">
    <text evidence="12">The sequence shown here is derived from an EMBL/GenBank/DDBJ whole genome shotgun (WGS) entry which is preliminary data.</text>
</comment>
<dbReference type="InterPro" id="IPR002867">
    <property type="entry name" value="IBR_dom"/>
</dbReference>
<dbReference type="Pfam" id="PF02845">
    <property type="entry name" value="CUE"/>
    <property type="match status" value="1"/>
</dbReference>
<proteinExistence type="predicted"/>
<keyword evidence="5" id="KW-0863">Zinc-finger</keyword>
<evidence type="ECO:0000259" key="10">
    <source>
        <dbReference type="PROSITE" id="PS51140"/>
    </source>
</evidence>
<feature type="domain" description="CUE" evidence="10">
    <location>
        <begin position="1"/>
        <end position="39"/>
    </location>
</feature>
<dbReference type="GeneID" id="42005431"/>
<evidence type="ECO:0000256" key="5">
    <source>
        <dbReference type="ARBA" id="ARBA00022771"/>
    </source>
</evidence>
<dbReference type="RefSeq" id="XP_031023859.1">
    <property type="nucleotide sequence ID" value="XM_031170134.1"/>
</dbReference>
<dbReference type="Gene3D" id="3.30.40.10">
    <property type="entry name" value="Zinc/RING finger domain, C3HC4 (zinc finger)"/>
    <property type="match status" value="1"/>
</dbReference>
<evidence type="ECO:0000256" key="8">
    <source>
        <dbReference type="SAM" id="Coils"/>
    </source>
</evidence>
<feature type="compositionally biased region" description="Basic residues" evidence="9">
    <location>
        <begin position="307"/>
        <end position="318"/>
    </location>
</feature>
<dbReference type="InterPro" id="IPR003892">
    <property type="entry name" value="CUE"/>
</dbReference>